<keyword evidence="5" id="KW-1185">Reference proteome</keyword>
<evidence type="ECO:0000313" key="5">
    <source>
        <dbReference type="Proteomes" id="UP000241912"/>
    </source>
</evidence>
<dbReference type="OrthoDB" id="9784703at2"/>
<dbReference type="EMBL" id="PXXU01000003">
    <property type="protein sequence ID" value="PSJ18766.1"/>
    <property type="molecule type" value="Genomic_DNA"/>
</dbReference>
<dbReference type="RefSeq" id="WP_106705572.1">
    <property type="nucleotide sequence ID" value="NZ_PXXU01000003.1"/>
</dbReference>
<dbReference type="InterPro" id="IPR016047">
    <property type="entry name" value="M23ase_b-sheet_dom"/>
</dbReference>
<accession>A0A2P7NZ82</accession>
<dbReference type="Gene3D" id="2.70.70.10">
    <property type="entry name" value="Glucose Permease (Domain IIA)"/>
    <property type="match status" value="1"/>
</dbReference>
<keyword evidence="2" id="KW-0732">Signal</keyword>
<gene>
    <name evidence="4" type="ORF">C7H79_01745</name>
</gene>
<feature type="domain" description="M23ase beta-sheet core" evidence="3">
    <location>
        <begin position="291"/>
        <end position="384"/>
    </location>
</feature>
<feature type="coiled-coil region" evidence="1">
    <location>
        <begin position="180"/>
        <end position="231"/>
    </location>
</feature>
<dbReference type="Proteomes" id="UP000241912">
    <property type="component" value="Unassembled WGS sequence"/>
</dbReference>
<dbReference type="SUPFAM" id="SSF51261">
    <property type="entry name" value="Duplicated hybrid motif"/>
    <property type="match status" value="1"/>
</dbReference>
<dbReference type="Pfam" id="PF01551">
    <property type="entry name" value="Peptidase_M23"/>
    <property type="match status" value="1"/>
</dbReference>
<protein>
    <submittedName>
        <fullName evidence="4">Peptidase M23</fullName>
    </submittedName>
</protein>
<dbReference type="Gene3D" id="6.10.250.3150">
    <property type="match status" value="1"/>
</dbReference>
<keyword evidence="1" id="KW-0175">Coiled coil</keyword>
<sequence length="391" mass="44860">MQYAYSLLLACALTLIFPLPAFSNNQENLNLLRERIQLLQKDLANKESLRQDTTNALREAEQAIKDISRKITKLLADDQQAVEEYKQLQTRYQLINKEIEAEQNRLEKLLYQQYIGRQQNSLHLLLDQHNPNQIARDAHYYKQFALARSNSITNLKKNQYEILALTESSRHKKEQITAIQTEYYNERKKLEQEKNKQKNILSRVSENITLKQQELNKLKNDEKRITRLVNEINKFLIQEKSGNNTQINNKLPDTSTANIPFPSLKGKLNLPVRGKLVHTFGGQRSGKHITWKGLFIQAPKGSDVKAISGGRVVFADWLRGFGNLIILDHGNNYLSLYGNNTTLHKQVGDLIRGGDTIAIVGNSGGNADSGLYFELRHKGKPFDPLMWIKIE</sequence>
<feature type="chain" id="PRO_5015181701" evidence="2">
    <location>
        <begin position="24"/>
        <end position="391"/>
    </location>
</feature>
<reference evidence="4 5" key="1">
    <citation type="submission" date="2018-03" db="EMBL/GenBank/DDBJ databases">
        <title>Draft genome of Nitrosomonas supralitoralis APG5.</title>
        <authorList>
            <person name="Urakawa H."/>
            <person name="Lopez J.V."/>
        </authorList>
    </citation>
    <scope>NUCLEOTIDE SEQUENCE [LARGE SCALE GENOMIC DNA]</scope>
    <source>
        <strain evidence="4 5">APG5</strain>
    </source>
</reference>
<comment type="caution">
    <text evidence="4">The sequence shown here is derived from an EMBL/GenBank/DDBJ whole genome shotgun (WGS) entry which is preliminary data.</text>
</comment>
<dbReference type="FunFam" id="2.70.70.10:FF:000003">
    <property type="entry name" value="Murein hydrolase activator EnvC"/>
    <property type="match status" value="1"/>
</dbReference>
<dbReference type="AlphaFoldDB" id="A0A2P7NZ82"/>
<dbReference type="GO" id="GO:0004222">
    <property type="term" value="F:metalloendopeptidase activity"/>
    <property type="evidence" value="ECO:0007669"/>
    <property type="project" value="TreeGrafter"/>
</dbReference>
<dbReference type="PANTHER" id="PTHR21666">
    <property type="entry name" value="PEPTIDASE-RELATED"/>
    <property type="match status" value="1"/>
</dbReference>
<feature type="coiled-coil region" evidence="1">
    <location>
        <begin position="22"/>
        <end position="112"/>
    </location>
</feature>
<evidence type="ECO:0000256" key="2">
    <source>
        <dbReference type="SAM" id="SignalP"/>
    </source>
</evidence>
<organism evidence="4 5">
    <name type="scientific">Nitrosomonas supralitoralis</name>
    <dbReference type="NCBI Taxonomy" id="2116706"/>
    <lineage>
        <taxon>Bacteria</taxon>
        <taxon>Pseudomonadati</taxon>
        <taxon>Pseudomonadota</taxon>
        <taxon>Betaproteobacteria</taxon>
        <taxon>Nitrosomonadales</taxon>
        <taxon>Nitrosomonadaceae</taxon>
        <taxon>Nitrosomonas</taxon>
    </lineage>
</organism>
<evidence type="ECO:0000256" key="1">
    <source>
        <dbReference type="SAM" id="Coils"/>
    </source>
</evidence>
<evidence type="ECO:0000259" key="3">
    <source>
        <dbReference type="Pfam" id="PF01551"/>
    </source>
</evidence>
<feature type="signal peptide" evidence="2">
    <location>
        <begin position="1"/>
        <end position="23"/>
    </location>
</feature>
<dbReference type="InterPro" id="IPR011055">
    <property type="entry name" value="Dup_hybrid_motif"/>
</dbReference>
<dbReference type="InterPro" id="IPR050570">
    <property type="entry name" value="Cell_wall_metabolism_enzyme"/>
</dbReference>
<proteinExistence type="predicted"/>
<name>A0A2P7NZ82_9PROT</name>
<dbReference type="CDD" id="cd12797">
    <property type="entry name" value="M23_peptidase"/>
    <property type="match status" value="1"/>
</dbReference>
<dbReference type="PANTHER" id="PTHR21666:SF270">
    <property type="entry name" value="MUREIN HYDROLASE ACTIVATOR ENVC"/>
    <property type="match status" value="1"/>
</dbReference>
<evidence type="ECO:0000313" key="4">
    <source>
        <dbReference type="EMBL" id="PSJ18766.1"/>
    </source>
</evidence>